<keyword evidence="6 10" id="KW-0547">Nucleotide-binding</keyword>
<evidence type="ECO:0000259" key="11">
    <source>
        <dbReference type="Pfam" id="PF01406"/>
    </source>
</evidence>
<comment type="function">
    <text evidence="1 10">Catalyzes the ATP-dependent condensation of GlcN-Ins and L-cysteine to form L-Cys-GlcN-Ins.</text>
</comment>
<feature type="binding site" evidence="10">
    <location>
        <begin position="43"/>
        <end position="46"/>
    </location>
    <ligand>
        <name>L-cysteinyl-5'-AMP</name>
        <dbReference type="ChEBI" id="CHEBI:144924"/>
    </ligand>
</feature>
<dbReference type="GO" id="GO:0010125">
    <property type="term" value="P:mycothiol biosynthetic process"/>
    <property type="evidence" value="ECO:0007669"/>
    <property type="project" value="UniProtKB-UniRule"/>
</dbReference>
<dbReference type="GO" id="GO:0035446">
    <property type="term" value="F:cysteine-glucosaminylinositol ligase activity"/>
    <property type="evidence" value="ECO:0007669"/>
    <property type="project" value="UniProtKB-UniRule"/>
</dbReference>
<dbReference type="GO" id="GO:0004817">
    <property type="term" value="F:cysteine-tRNA ligase activity"/>
    <property type="evidence" value="ECO:0007669"/>
    <property type="project" value="TreeGrafter"/>
</dbReference>
<evidence type="ECO:0000256" key="1">
    <source>
        <dbReference type="ARBA" id="ARBA00003679"/>
    </source>
</evidence>
<dbReference type="Pfam" id="PF01406">
    <property type="entry name" value="tRNA-synt_1e"/>
    <property type="match status" value="1"/>
</dbReference>
<dbReference type="HAMAP" id="MF_01697">
    <property type="entry name" value="MshC"/>
    <property type="match status" value="1"/>
</dbReference>
<protein>
    <recommendedName>
        <fullName evidence="10">L-cysteine:1D-myo-inositol 2-amino-2-deoxy-alpha-D-glucopyranoside ligase</fullName>
        <shortName evidence="10">L-Cys:GlcN-Ins ligase</shortName>
        <ecNumber evidence="10">6.3.1.13</ecNumber>
    </recommendedName>
    <alternativeName>
        <fullName evidence="10">Mycothiol ligase</fullName>
        <shortName evidence="10">MSH ligase</shortName>
    </alternativeName>
</protein>
<dbReference type="Gene3D" id="1.20.120.640">
    <property type="entry name" value="Anticodon-binding domain of a subclass of class I aminoacyl-tRNA synthetases"/>
    <property type="match status" value="1"/>
</dbReference>
<evidence type="ECO:0000313" key="12">
    <source>
        <dbReference type="EMBL" id="RLP82576.1"/>
    </source>
</evidence>
<feature type="domain" description="tRNA synthetases class I catalytic" evidence="11">
    <location>
        <begin position="38"/>
        <end position="341"/>
    </location>
</feature>
<dbReference type="GO" id="GO:0005829">
    <property type="term" value="C:cytosol"/>
    <property type="evidence" value="ECO:0007669"/>
    <property type="project" value="TreeGrafter"/>
</dbReference>
<evidence type="ECO:0000256" key="9">
    <source>
        <dbReference type="ARBA" id="ARBA00048350"/>
    </source>
</evidence>
<keyword evidence="8 10" id="KW-0067">ATP-binding</keyword>
<feature type="binding site" evidence="10">
    <location>
        <begin position="256"/>
        <end position="258"/>
    </location>
    <ligand>
        <name>L-cysteinyl-5'-AMP</name>
        <dbReference type="ChEBI" id="CHEBI:144924"/>
    </ligand>
</feature>
<dbReference type="GO" id="GO:0008270">
    <property type="term" value="F:zinc ion binding"/>
    <property type="evidence" value="ECO:0007669"/>
    <property type="project" value="UniProtKB-UniRule"/>
</dbReference>
<evidence type="ECO:0000256" key="7">
    <source>
        <dbReference type="ARBA" id="ARBA00022833"/>
    </source>
</evidence>
<feature type="binding site" evidence="10">
    <location>
        <begin position="81"/>
        <end position="83"/>
    </location>
    <ligand>
        <name>L-cysteinyl-5'-AMP</name>
        <dbReference type="ChEBI" id="CHEBI:144924"/>
    </ligand>
</feature>
<evidence type="ECO:0000256" key="2">
    <source>
        <dbReference type="ARBA" id="ARBA00007723"/>
    </source>
</evidence>
<dbReference type="EC" id="6.3.1.13" evidence="10"/>
<keyword evidence="4 10" id="KW-0436">Ligase</keyword>
<feature type="binding site" evidence="10">
    <location>
        <position position="58"/>
    </location>
    <ligand>
        <name>L-cysteinyl-5'-AMP</name>
        <dbReference type="ChEBI" id="CHEBI:144924"/>
    </ligand>
</feature>
<gene>
    <name evidence="10" type="primary">mshC</name>
    <name evidence="12" type="ORF">D9V34_08985</name>
</gene>
<feature type="binding site" evidence="10">
    <location>
        <position position="289"/>
    </location>
    <ligand>
        <name>L-cysteinyl-5'-AMP</name>
        <dbReference type="ChEBI" id="CHEBI:144924"/>
    </ligand>
</feature>
<dbReference type="PANTHER" id="PTHR10890:SF3">
    <property type="entry name" value="CYSTEINE--TRNA LIGASE, CYTOPLASMIC"/>
    <property type="match status" value="1"/>
</dbReference>
<dbReference type="InterPro" id="IPR017812">
    <property type="entry name" value="Mycothiol_ligase_MshC"/>
</dbReference>
<dbReference type="PRINTS" id="PR00983">
    <property type="entry name" value="TRNASYNTHCYS"/>
</dbReference>
<comment type="similarity">
    <text evidence="2 10">Belongs to the class-I aminoacyl-tRNA synthetase family. MshC subfamily.</text>
</comment>
<feature type="binding site" evidence="10">
    <location>
        <position position="234"/>
    </location>
    <ligand>
        <name>L-cysteinyl-5'-AMP</name>
        <dbReference type="ChEBI" id="CHEBI:144924"/>
    </ligand>
</feature>
<organism evidence="12 13">
    <name type="scientific">Mycetocola lacteus</name>
    <dbReference type="NCBI Taxonomy" id="76637"/>
    <lineage>
        <taxon>Bacteria</taxon>
        <taxon>Bacillati</taxon>
        <taxon>Actinomycetota</taxon>
        <taxon>Actinomycetes</taxon>
        <taxon>Micrococcales</taxon>
        <taxon>Microbacteriaceae</taxon>
        <taxon>Mycetocola</taxon>
    </lineage>
</organism>
<comment type="subunit">
    <text evidence="3 10">Monomer.</text>
</comment>
<feature type="short sequence motif" description="'HIGH' region" evidence="10">
    <location>
        <begin position="45"/>
        <end position="55"/>
    </location>
</feature>
<comment type="catalytic activity">
    <reaction evidence="9 10">
        <text>1D-myo-inositol 2-amino-2-deoxy-alpha-D-glucopyranoside + L-cysteine + ATP = 1D-myo-inositol 2-(L-cysteinylamino)-2-deoxy-alpha-D-glucopyranoside + AMP + diphosphate + H(+)</text>
        <dbReference type="Rhea" id="RHEA:26176"/>
        <dbReference type="ChEBI" id="CHEBI:15378"/>
        <dbReference type="ChEBI" id="CHEBI:30616"/>
        <dbReference type="ChEBI" id="CHEBI:33019"/>
        <dbReference type="ChEBI" id="CHEBI:35235"/>
        <dbReference type="ChEBI" id="CHEBI:58886"/>
        <dbReference type="ChEBI" id="CHEBI:58887"/>
        <dbReference type="ChEBI" id="CHEBI:456215"/>
        <dbReference type="EC" id="6.3.1.13"/>
    </reaction>
</comment>
<comment type="cofactor">
    <cofactor evidence="10">
        <name>Zn(2+)</name>
        <dbReference type="ChEBI" id="CHEBI:29105"/>
    </cofactor>
    <text evidence="10">Binds 1 zinc ion per subunit.</text>
</comment>
<feature type="binding site" evidence="10">
    <location>
        <position position="263"/>
    </location>
    <ligand>
        <name>Zn(2+)</name>
        <dbReference type="ChEBI" id="CHEBI:29105"/>
    </ligand>
</feature>
<dbReference type="SUPFAM" id="SSF52374">
    <property type="entry name" value="Nucleotidylyl transferase"/>
    <property type="match status" value="1"/>
</dbReference>
<evidence type="ECO:0000256" key="4">
    <source>
        <dbReference type="ARBA" id="ARBA00022598"/>
    </source>
</evidence>
<comment type="caution">
    <text evidence="12">The sequence shown here is derived from an EMBL/GenBank/DDBJ whole genome shotgun (WGS) entry which is preliminary data.</text>
</comment>
<sequence>MPSWTAPRVPALPGTGGAPRILNTATGTSALADTDGVAGLYVCGITPYDATHLGHASTYLAFDTLQRVWLDAGYEVHYVQNVTDVDDPLLERATATGVDWRALAADQIELFRTDMAALSILPPREYVPVTDTIDAVASAVAELLEAGLAYRVETVDAEGEDIYFDVAAAASKGPWTLGSVSGYTRELMLTLSAERGGDPERPGKRDALDPLLWRAERPNDPSWPAAIGAGRPGWHIECSVIATGLLGENFTVQAGGGDLPFPHHEFSAAHASALTGEPLARIFSHAGLVAFEGEKMSKSLGNLVLVSKLRAAGTEPAAIRLAVLAHHYRSDWEWFDADLSGAERRLASWRTAGTAPVAGSTLALLDRVRVALQDDLDTPATLAAIDAALAEIDDTELFADLVSALLGITL</sequence>
<evidence type="ECO:0000256" key="3">
    <source>
        <dbReference type="ARBA" id="ARBA00011245"/>
    </source>
</evidence>
<keyword evidence="5 10" id="KW-0479">Metal-binding</keyword>
<feature type="binding site" evidence="10">
    <location>
        <position position="43"/>
    </location>
    <ligand>
        <name>Zn(2+)</name>
        <dbReference type="ChEBI" id="CHEBI:29105"/>
    </ligand>
</feature>
<keyword evidence="13" id="KW-1185">Reference proteome</keyword>
<name>A0A3L7AQ58_9MICO</name>
<proteinExistence type="inferred from homology"/>
<reference evidence="12 13" key="1">
    <citation type="submission" date="2018-10" db="EMBL/GenBank/DDBJ databases">
        <authorList>
            <person name="Li J."/>
        </authorList>
    </citation>
    <scope>NUCLEOTIDE SEQUENCE [LARGE SCALE GENOMIC DNA]</scope>
    <source>
        <strain evidence="12 13">JCM 11654</strain>
    </source>
</reference>
<dbReference type="OrthoDB" id="9815130at2"/>
<dbReference type="InterPro" id="IPR014729">
    <property type="entry name" value="Rossmann-like_a/b/a_fold"/>
</dbReference>
<evidence type="ECO:0000256" key="8">
    <source>
        <dbReference type="ARBA" id="ARBA00022840"/>
    </source>
</evidence>
<dbReference type="InterPro" id="IPR032678">
    <property type="entry name" value="tRNA-synt_1_cat_dom"/>
</dbReference>
<evidence type="ECO:0000313" key="13">
    <source>
        <dbReference type="Proteomes" id="UP000269438"/>
    </source>
</evidence>
<feature type="short sequence motif" description="'ERGGDP' region" evidence="10">
    <location>
        <begin position="194"/>
        <end position="199"/>
    </location>
</feature>
<feature type="binding site" evidence="10">
    <location>
        <position position="238"/>
    </location>
    <ligand>
        <name>Zn(2+)</name>
        <dbReference type="ChEBI" id="CHEBI:29105"/>
    </ligand>
</feature>
<evidence type="ECO:0000256" key="5">
    <source>
        <dbReference type="ARBA" id="ARBA00022723"/>
    </source>
</evidence>
<dbReference type="Proteomes" id="UP000269438">
    <property type="component" value="Unassembled WGS sequence"/>
</dbReference>
<dbReference type="NCBIfam" id="TIGR03447">
    <property type="entry name" value="mycothiol_MshC"/>
    <property type="match status" value="1"/>
</dbReference>
<evidence type="ECO:0000256" key="6">
    <source>
        <dbReference type="ARBA" id="ARBA00022741"/>
    </source>
</evidence>
<dbReference type="InterPro" id="IPR024909">
    <property type="entry name" value="Cys-tRNA/MSH_ligase"/>
</dbReference>
<dbReference type="Gene3D" id="3.40.50.620">
    <property type="entry name" value="HUPs"/>
    <property type="match status" value="1"/>
</dbReference>
<dbReference type="AlphaFoldDB" id="A0A3L7AQ58"/>
<keyword evidence="7 10" id="KW-0862">Zinc</keyword>
<accession>A0A3L7AQ58</accession>
<dbReference type="GO" id="GO:0006423">
    <property type="term" value="P:cysteinyl-tRNA aminoacylation"/>
    <property type="evidence" value="ECO:0007669"/>
    <property type="project" value="TreeGrafter"/>
</dbReference>
<dbReference type="PANTHER" id="PTHR10890">
    <property type="entry name" value="CYSTEINYL-TRNA SYNTHETASE"/>
    <property type="match status" value="1"/>
</dbReference>
<evidence type="ECO:0000256" key="10">
    <source>
        <dbReference type="HAMAP-Rule" id="MF_01697"/>
    </source>
</evidence>
<dbReference type="GO" id="GO:0005524">
    <property type="term" value="F:ATP binding"/>
    <property type="evidence" value="ECO:0007669"/>
    <property type="project" value="UniProtKB-KW"/>
</dbReference>
<feature type="short sequence motif" description="'KMSKS' region" evidence="10">
    <location>
        <begin position="295"/>
        <end position="299"/>
    </location>
</feature>
<dbReference type="EMBL" id="RCUY01000008">
    <property type="protein sequence ID" value="RLP82576.1"/>
    <property type="molecule type" value="Genomic_DNA"/>
</dbReference>